<dbReference type="Gene3D" id="3.30.70.360">
    <property type="match status" value="1"/>
</dbReference>
<proteinExistence type="inferred from homology"/>
<dbReference type="GO" id="GO:0016805">
    <property type="term" value="F:dipeptidase activity"/>
    <property type="evidence" value="ECO:0007669"/>
    <property type="project" value="InterPro"/>
</dbReference>
<sequence length="424" mass="45964">MIAAASGPKLTHAVLHHQASQDLLVAAKKIIGETIDNVSADLRKISVDLHENPEIGMQEYHAHQLLTDYLEGQGFKVTRSAAGLETAFIAEYSRGEGRRIGFCSEYDALPEIGHACGHNNIATAGLACAIAVKKLLEEGHTTGKVVLFGTPSEEPLDGKIHMVNKRVFQDNVDACMMLHPGNRNGNYYSGLAQHDFIVEYHGKPAHAGGAPWNGVNALDAICQAWVNVGLLRQQLQESDRVHGIITNGGQAANVVPDYTSGKFYVRAPSAARIEELKVKVENCFKAAALSSGCEMKLTWRKTGMCKEITQNELLAGAYGEYFQELGGGEMPPRFIQESKVMGGSTDFGNVSACVPGIHPGYSIHCESFPHTREFAKQAGTQVAHDATMLAAKALATVGARVLIEKDFYESVYKSWEAAVPPQFR</sequence>
<dbReference type="PIRSF" id="PIRSF037226">
    <property type="entry name" value="Amidohydrolase_ACY1L2_prd"/>
    <property type="match status" value="1"/>
</dbReference>
<name>A0AAD7V280_9FUNG</name>
<dbReference type="InterPro" id="IPR052030">
    <property type="entry name" value="Peptidase_M20/M20A_hydrolases"/>
</dbReference>
<evidence type="ECO:0000313" key="4">
    <source>
        <dbReference type="EMBL" id="KAJ8657419.1"/>
    </source>
</evidence>
<dbReference type="NCBIfam" id="TIGR01891">
    <property type="entry name" value="amidohydrolases"/>
    <property type="match status" value="1"/>
</dbReference>
<dbReference type="Pfam" id="PF07687">
    <property type="entry name" value="M20_dimer"/>
    <property type="match status" value="1"/>
</dbReference>
<dbReference type="InterPro" id="IPR002933">
    <property type="entry name" value="Peptidase_M20"/>
</dbReference>
<dbReference type="InterPro" id="IPR017439">
    <property type="entry name" value="Amidohydrolase"/>
</dbReference>
<dbReference type="GeneID" id="83214384"/>
<dbReference type="Proteomes" id="UP001234581">
    <property type="component" value="Unassembled WGS sequence"/>
</dbReference>
<comment type="similarity">
    <text evidence="1 2">Belongs to the peptidase M20A family.</text>
</comment>
<comment type="caution">
    <text evidence="4">The sequence shown here is derived from an EMBL/GenBank/DDBJ whole genome shotgun (WGS) entry which is preliminary data.</text>
</comment>
<reference evidence="4 5" key="1">
    <citation type="submission" date="2023-03" db="EMBL/GenBank/DDBJ databases">
        <title>Genome sequence of Lichtheimia ornata CBS 291.66.</title>
        <authorList>
            <person name="Mohabir J.T."/>
            <person name="Shea T.P."/>
            <person name="Kurbessoian T."/>
            <person name="Berby B."/>
            <person name="Fontaine J."/>
            <person name="Livny J."/>
            <person name="Gnirke A."/>
            <person name="Stajich J.E."/>
            <person name="Cuomo C.A."/>
        </authorList>
    </citation>
    <scope>NUCLEOTIDE SEQUENCE [LARGE SCALE GENOMIC DNA]</scope>
    <source>
        <strain evidence="4">CBS 291.66</strain>
    </source>
</reference>
<dbReference type="InterPro" id="IPR011650">
    <property type="entry name" value="Peptidase_M20_dimer"/>
</dbReference>
<dbReference type="InterPro" id="IPR017144">
    <property type="entry name" value="Xaa-Arg_dipeptidase"/>
</dbReference>
<organism evidence="4 5">
    <name type="scientific">Lichtheimia ornata</name>
    <dbReference type="NCBI Taxonomy" id="688661"/>
    <lineage>
        <taxon>Eukaryota</taxon>
        <taxon>Fungi</taxon>
        <taxon>Fungi incertae sedis</taxon>
        <taxon>Mucoromycota</taxon>
        <taxon>Mucoromycotina</taxon>
        <taxon>Mucoromycetes</taxon>
        <taxon>Mucorales</taxon>
        <taxon>Lichtheimiaceae</taxon>
        <taxon>Lichtheimia</taxon>
    </lineage>
</organism>
<dbReference type="SUPFAM" id="SSF53187">
    <property type="entry name" value="Zn-dependent exopeptidases"/>
    <property type="match status" value="1"/>
</dbReference>
<evidence type="ECO:0000313" key="5">
    <source>
        <dbReference type="Proteomes" id="UP001234581"/>
    </source>
</evidence>
<protein>
    <recommendedName>
        <fullName evidence="2">Peptidase M20 domain-containing protein 2</fullName>
    </recommendedName>
</protein>
<accession>A0AAD7V280</accession>
<dbReference type="AlphaFoldDB" id="A0AAD7V280"/>
<dbReference type="InterPro" id="IPR036264">
    <property type="entry name" value="Bact_exopeptidase_dim_dom"/>
</dbReference>
<feature type="domain" description="Peptidase M20 dimerisation" evidence="3">
    <location>
        <begin position="196"/>
        <end position="288"/>
    </location>
</feature>
<gene>
    <name evidence="4" type="ORF">O0I10_006975</name>
</gene>
<evidence type="ECO:0000259" key="3">
    <source>
        <dbReference type="Pfam" id="PF07687"/>
    </source>
</evidence>
<dbReference type="PANTHER" id="PTHR30575">
    <property type="entry name" value="PEPTIDASE M20"/>
    <property type="match status" value="1"/>
</dbReference>
<evidence type="ECO:0000256" key="1">
    <source>
        <dbReference type="ARBA" id="ARBA00006247"/>
    </source>
</evidence>
<evidence type="ECO:0000256" key="2">
    <source>
        <dbReference type="PIRNR" id="PIRNR037226"/>
    </source>
</evidence>
<dbReference type="CDD" id="cd05672">
    <property type="entry name" value="M20_ACY1L2-like"/>
    <property type="match status" value="1"/>
</dbReference>
<dbReference type="Gene3D" id="3.40.630.10">
    <property type="entry name" value="Zn peptidases"/>
    <property type="match status" value="1"/>
</dbReference>
<dbReference type="FunFam" id="3.30.70.360:FF:000004">
    <property type="entry name" value="Peptidase M20 domain-containing protein 2"/>
    <property type="match status" value="1"/>
</dbReference>
<keyword evidence="5" id="KW-1185">Reference proteome</keyword>
<dbReference type="PANTHER" id="PTHR30575:SF0">
    <property type="entry name" value="XAA-ARG DIPEPTIDASE"/>
    <property type="match status" value="1"/>
</dbReference>
<dbReference type="RefSeq" id="XP_058342332.1">
    <property type="nucleotide sequence ID" value="XM_058486997.1"/>
</dbReference>
<dbReference type="EMBL" id="JARTCD010000032">
    <property type="protein sequence ID" value="KAJ8657419.1"/>
    <property type="molecule type" value="Genomic_DNA"/>
</dbReference>
<dbReference type="SUPFAM" id="SSF55031">
    <property type="entry name" value="Bacterial exopeptidase dimerisation domain"/>
    <property type="match status" value="1"/>
</dbReference>
<dbReference type="Pfam" id="PF01546">
    <property type="entry name" value="Peptidase_M20"/>
    <property type="match status" value="1"/>
</dbReference>